<dbReference type="PANTHER" id="PTHR47572:SF4">
    <property type="entry name" value="LACTONASE DRP35"/>
    <property type="match status" value="1"/>
</dbReference>
<accession>A0ABV5CA74</accession>
<keyword evidence="1" id="KW-0378">Hydrolase</keyword>
<evidence type="ECO:0000313" key="4">
    <source>
        <dbReference type="Proteomes" id="UP001580928"/>
    </source>
</evidence>
<dbReference type="InterPro" id="IPR013658">
    <property type="entry name" value="SGL"/>
</dbReference>
<organism evidence="3 4">
    <name type="scientific">Albibacterium profundi</name>
    <dbReference type="NCBI Taxonomy" id="3134906"/>
    <lineage>
        <taxon>Bacteria</taxon>
        <taxon>Pseudomonadati</taxon>
        <taxon>Bacteroidota</taxon>
        <taxon>Sphingobacteriia</taxon>
        <taxon>Sphingobacteriales</taxon>
        <taxon>Sphingobacteriaceae</taxon>
        <taxon>Albibacterium</taxon>
    </lineage>
</organism>
<gene>
    <name evidence="3" type="ORF">WKR92_01095</name>
</gene>
<dbReference type="Proteomes" id="UP001580928">
    <property type="component" value="Unassembled WGS sequence"/>
</dbReference>
<evidence type="ECO:0000313" key="3">
    <source>
        <dbReference type="EMBL" id="MFB5944419.1"/>
    </source>
</evidence>
<dbReference type="EMBL" id="JBBVGT010000001">
    <property type="protein sequence ID" value="MFB5944419.1"/>
    <property type="molecule type" value="Genomic_DNA"/>
</dbReference>
<evidence type="ECO:0000259" key="2">
    <source>
        <dbReference type="Pfam" id="PF08450"/>
    </source>
</evidence>
<dbReference type="Pfam" id="PF08450">
    <property type="entry name" value="SGL"/>
    <property type="match status" value="1"/>
</dbReference>
<feature type="domain" description="SMP-30/Gluconolactonase/LRE-like region" evidence="2">
    <location>
        <begin position="69"/>
        <end position="331"/>
    </location>
</feature>
<dbReference type="InterPro" id="IPR011042">
    <property type="entry name" value="6-blade_b-propeller_TolB-like"/>
</dbReference>
<dbReference type="InterPro" id="IPR051262">
    <property type="entry name" value="SMP-30/CGR1_Lactonase"/>
</dbReference>
<dbReference type="Gene3D" id="2.120.10.30">
    <property type="entry name" value="TolB, C-terminal domain"/>
    <property type="match status" value="1"/>
</dbReference>
<proteinExistence type="predicted"/>
<keyword evidence="4" id="KW-1185">Reference proteome</keyword>
<comment type="caution">
    <text evidence="3">The sequence shown here is derived from an EMBL/GenBank/DDBJ whole genome shotgun (WGS) entry which is preliminary data.</text>
</comment>
<name>A0ABV5CA74_9SPHI</name>
<evidence type="ECO:0000256" key="1">
    <source>
        <dbReference type="ARBA" id="ARBA00022801"/>
    </source>
</evidence>
<protein>
    <submittedName>
        <fullName evidence="3">SMP-30/gluconolactonase/LRE family protein</fullName>
    </submittedName>
</protein>
<dbReference type="InterPro" id="IPR005511">
    <property type="entry name" value="SMP-30"/>
</dbReference>
<dbReference type="SUPFAM" id="SSF63829">
    <property type="entry name" value="Calcium-dependent phosphotriesterase"/>
    <property type="match status" value="1"/>
</dbReference>
<dbReference type="PRINTS" id="PR01790">
    <property type="entry name" value="SMP30FAMILY"/>
</dbReference>
<sequence>MKKTIIFGFVLAYCFMVPYSLLIQHVSAQKKDSKSNYPTIGSIKVLKPELNKVIKADAKIEVLAEGFKWTEGALWVDKEDMLLFSDIPNNKIHKWTEKSGIEDYLFPSGYTGKQDRPGEPGSNGLIVNKQGELILTQHGDRRVAKMAAPITSPSADFIPLVDGYQGKKLNSPNDLVQHSNGDIYFTDPPYGLKEQTIDKRELDFCGVYKVDKNGNVTLLVDSISYPNGIGLTPDHKQLIVGNSDGAAPYLYLYNILNDGSLEAAGIAFDFSPYGGGPDGFTIDKKGNIYTSGPGGLWILNKNFEAIGRIRIPHPVSNCDLSEDEKTLYVTANHQLLRIRMR</sequence>
<reference evidence="3 4" key="1">
    <citation type="submission" date="2024-04" db="EMBL/GenBank/DDBJ databases">
        <title>Albibacterium profundi sp. nov., isolated from sediment of the Challenger Deep of Mariana Trench.</title>
        <authorList>
            <person name="Wang Y."/>
        </authorList>
    </citation>
    <scope>NUCLEOTIDE SEQUENCE [LARGE SCALE GENOMIC DNA]</scope>
    <source>
        <strain evidence="3 4">RHL897</strain>
    </source>
</reference>
<dbReference type="RefSeq" id="WP_375556000.1">
    <property type="nucleotide sequence ID" value="NZ_JBBVGT010000001.1"/>
</dbReference>
<dbReference type="PANTHER" id="PTHR47572">
    <property type="entry name" value="LIPOPROTEIN-RELATED"/>
    <property type="match status" value="1"/>
</dbReference>